<dbReference type="GO" id="GO:0016779">
    <property type="term" value="F:nucleotidyltransferase activity"/>
    <property type="evidence" value="ECO:0007669"/>
    <property type="project" value="UniProtKB-ARBA"/>
</dbReference>
<dbReference type="InterPro" id="IPR029044">
    <property type="entry name" value="Nucleotide-diphossugar_trans"/>
</dbReference>
<dbReference type="Gene3D" id="3.90.550.10">
    <property type="entry name" value="Spore Coat Polysaccharide Biosynthesis Protein SpsA, Chain A"/>
    <property type="match status" value="1"/>
</dbReference>
<gene>
    <name evidence="3" type="primary">nboR</name>
    <name evidence="3" type="ORF">GMA8713_01238</name>
</gene>
<accession>A0A128F1A5</accession>
<organism evidence="3 4">
    <name type="scientific">Grimontia marina</name>
    <dbReference type="NCBI Taxonomy" id="646534"/>
    <lineage>
        <taxon>Bacteria</taxon>
        <taxon>Pseudomonadati</taxon>
        <taxon>Pseudomonadota</taxon>
        <taxon>Gammaproteobacteria</taxon>
        <taxon>Vibrionales</taxon>
        <taxon>Vibrionaceae</taxon>
        <taxon>Grimontia</taxon>
    </lineage>
</organism>
<keyword evidence="1" id="KW-0460">Magnesium</keyword>
<dbReference type="OrthoDB" id="5298023at2"/>
<feature type="domain" description="MobA-like NTP transferase" evidence="2">
    <location>
        <begin position="30"/>
        <end position="197"/>
    </location>
</feature>
<evidence type="ECO:0000256" key="1">
    <source>
        <dbReference type="ARBA" id="ARBA00022842"/>
    </source>
</evidence>
<keyword evidence="4" id="KW-1185">Reference proteome</keyword>
<dbReference type="AlphaFoldDB" id="A0A128F1A5"/>
<dbReference type="GO" id="GO:0016491">
    <property type="term" value="F:oxidoreductase activity"/>
    <property type="evidence" value="ECO:0007669"/>
    <property type="project" value="UniProtKB-KW"/>
</dbReference>
<reference evidence="4" key="1">
    <citation type="submission" date="2016-02" db="EMBL/GenBank/DDBJ databases">
        <authorList>
            <person name="Rodrigo-Torres Lidia"/>
            <person name="Arahal R.David."/>
        </authorList>
    </citation>
    <scope>NUCLEOTIDE SEQUENCE [LARGE SCALE GENOMIC DNA]</scope>
    <source>
        <strain evidence="4">CECT 8713</strain>
    </source>
</reference>
<proteinExistence type="predicted"/>
<dbReference type="EC" id="1.1.1.328" evidence="3"/>
<evidence type="ECO:0000259" key="2">
    <source>
        <dbReference type="Pfam" id="PF12804"/>
    </source>
</evidence>
<keyword evidence="3" id="KW-0560">Oxidoreductase</keyword>
<dbReference type="Proteomes" id="UP000073601">
    <property type="component" value="Unassembled WGS sequence"/>
</dbReference>
<dbReference type="CDD" id="cd04182">
    <property type="entry name" value="GT_2_like_f"/>
    <property type="match status" value="1"/>
</dbReference>
<name>A0A128F1A5_9GAMM</name>
<sequence>MGHRRKTETTWGKVAVMDNLEAFIPKLDVLLLAAGMSTRMGDINKLCIPVDGEPMVRRSAKLYLSLGIKRLVVVVGFESERIADALSGLPIHFVFNADYERGQHTSIKAGLTAINPDSHSIVVALADQPFLTRNDVRQLILSHLEKCGSLEAYLVPVITVPTVFGQRGNPVLMTRNCIALAGKDDLRPACRRLIEEHPDWVNTLECHSVGFCRDIDTPNDMALLN</sequence>
<protein>
    <submittedName>
        <fullName evidence="3">Nicotine blue oxidoreductase</fullName>
        <ecNumber evidence="3">1.1.1.328</ecNumber>
    </submittedName>
</protein>
<evidence type="ECO:0000313" key="3">
    <source>
        <dbReference type="EMBL" id="CZF80061.1"/>
    </source>
</evidence>
<dbReference type="InterPro" id="IPR025877">
    <property type="entry name" value="MobA-like_NTP_Trfase"/>
</dbReference>
<dbReference type="PANTHER" id="PTHR43777">
    <property type="entry name" value="MOLYBDENUM COFACTOR CYTIDYLYLTRANSFERASE"/>
    <property type="match status" value="1"/>
</dbReference>
<dbReference type="PANTHER" id="PTHR43777:SF1">
    <property type="entry name" value="MOLYBDENUM COFACTOR CYTIDYLYLTRANSFERASE"/>
    <property type="match status" value="1"/>
</dbReference>
<dbReference type="EMBL" id="FIZY01000008">
    <property type="protein sequence ID" value="CZF80061.1"/>
    <property type="molecule type" value="Genomic_DNA"/>
</dbReference>
<dbReference type="SUPFAM" id="SSF53448">
    <property type="entry name" value="Nucleotide-diphospho-sugar transferases"/>
    <property type="match status" value="1"/>
</dbReference>
<dbReference type="Pfam" id="PF12804">
    <property type="entry name" value="NTP_transf_3"/>
    <property type="match status" value="1"/>
</dbReference>
<evidence type="ECO:0000313" key="4">
    <source>
        <dbReference type="Proteomes" id="UP000073601"/>
    </source>
</evidence>